<dbReference type="PRINTS" id="PR00169">
    <property type="entry name" value="KCHANNEL"/>
</dbReference>
<evidence type="ECO:0000256" key="1">
    <source>
        <dbReference type="ARBA" id="ARBA00004141"/>
    </source>
</evidence>
<evidence type="ECO:0000259" key="9">
    <source>
        <dbReference type="Pfam" id="PF07885"/>
    </source>
</evidence>
<evidence type="ECO:0000256" key="3">
    <source>
        <dbReference type="ARBA" id="ARBA00022692"/>
    </source>
</evidence>
<dbReference type="InterPro" id="IPR013099">
    <property type="entry name" value="K_chnl_dom"/>
</dbReference>
<keyword evidence="7 10" id="KW-0407">Ion channel</keyword>
<evidence type="ECO:0000256" key="2">
    <source>
        <dbReference type="ARBA" id="ARBA00022448"/>
    </source>
</evidence>
<keyword evidence="3 8" id="KW-0812">Transmembrane</keyword>
<feature type="domain" description="Potassium channel" evidence="9">
    <location>
        <begin position="134"/>
        <end position="206"/>
    </location>
</feature>
<name>A0A3Q9GJG6_9ACTO</name>
<sequence length="242" mass="26880">MSDLHSNGQPNRWQSISDRALVFFAVVFLLVYSIEVIGNLEGSAKAISETVMHIIWVVFLLDYCVRLYFAHGRLSWFYHHLFDLFTVVLPLLRPLKLLRLVGLVKVIGHKVSSTLRGKIALYAFTSTALFVYVAALAVLDAERNTPDAPIDSFGNALWWAFVTITTVGYGDIYPVTATGRIVALFLMIGGVALIGVVTASIASWIVSEVGEAQQKDNHATSAEIAELRKQILELRRSIEESR</sequence>
<dbReference type="EMBL" id="CP033905">
    <property type="protein sequence ID" value="AZR07615.1"/>
    <property type="molecule type" value="Genomic_DNA"/>
</dbReference>
<evidence type="ECO:0000256" key="6">
    <source>
        <dbReference type="ARBA" id="ARBA00023136"/>
    </source>
</evidence>
<dbReference type="Proteomes" id="UP000275951">
    <property type="component" value="Chromosome"/>
</dbReference>
<evidence type="ECO:0000256" key="5">
    <source>
        <dbReference type="ARBA" id="ARBA00023065"/>
    </source>
</evidence>
<feature type="transmembrane region" description="Helical" evidence="8">
    <location>
        <begin position="182"/>
        <end position="206"/>
    </location>
</feature>
<keyword evidence="2" id="KW-0813">Transport</keyword>
<dbReference type="SUPFAM" id="SSF81324">
    <property type="entry name" value="Voltage-gated potassium channels"/>
    <property type="match status" value="1"/>
</dbReference>
<dbReference type="PANTHER" id="PTHR11537:SF254">
    <property type="entry name" value="POTASSIUM VOLTAGE-GATED CHANNEL PROTEIN SHAB"/>
    <property type="match status" value="1"/>
</dbReference>
<evidence type="ECO:0000256" key="4">
    <source>
        <dbReference type="ARBA" id="ARBA00022989"/>
    </source>
</evidence>
<dbReference type="Gene3D" id="1.20.5.110">
    <property type="match status" value="1"/>
</dbReference>
<proteinExistence type="predicted"/>
<evidence type="ECO:0000256" key="8">
    <source>
        <dbReference type="SAM" id="Phobius"/>
    </source>
</evidence>
<comment type="subcellular location">
    <subcellularLocation>
        <location evidence="1">Membrane</location>
        <topology evidence="1">Multi-pass membrane protein</topology>
    </subcellularLocation>
</comment>
<dbReference type="RefSeq" id="WP_108726047.1">
    <property type="nucleotide sequence ID" value="NZ_CP029001.1"/>
</dbReference>
<organism evidence="10 11">
    <name type="scientific">Trueperella pyogenes</name>
    <dbReference type="NCBI Taxonomy" id="1661"/>
    <lineage>
        <taxon>Bacteria</taxon>
        <taxon>Bacillati</taxon>
        <taxon>Actinomycetota</taxon>
        <taxon>Actinomycetes</taxon>
        <taxon>Actinomycetales</taxon>
        <taxon>Actinomycetaceae</taxon>
        <taxon>Trueperella</taxon>
    </lineage>
</organism>
<evidence type="ECO:0000313" key="11">
    <source>
        <dbReference type="Proteomes" id="UP000275951"/>
    </source>
</evidence>
<dbReference type="GO" id="GO:0008076">
    <property type="term" value="C:voltage-gated potassium channel complex"/>
    <property type="evidence" value="ECO:0007669"/>
    <property type="project" value="InterPro"/>
</dbReference>
<dbReference type="GO" id="GO:0005249">
    <property type="term" value="F:voltage-gated potassium channel activity"/>
    <property type="evidence" value="ECO:0007669"/>
    <property type="project" value="InterPro"/>
</dbReference>
<accession>A0A3Q9GJG6</accession>
<keyword evidence="6 8" id="KW-0472">Membrane</keyword>
<dbReference type="AlphaFoldDB" id="A0A3Q9GJG6"/>
<dbReference type="GO" id="GO:0001508">
    <property type="term" value="P:action potential"/>
    <property type="evidence" value="ECO:0007669"/>
    <property type="project" value="TreeGrafter"/>
</dbReference>
<gene>
    <name evidence="10" type="ORF">EBQ10_10180</name>
</gene>
<feature type="transmembrane region" description="Helical" evidence="8">
    <location>
        <begin position="50"/>
        <end position="70"/>
    </location>
</feature>
<dbReference type="InterPro" id="IPR028325">
    <property type="entry name" value="VG_K_chnl"/>
</dbReference>
<evidence type="ECO:0000313" key="10">
    <source>
        <dbReference type="EMBL" id="AZR07615.1"/>
    </source>
</evidence>
<protein>
    <submittedName>
        <fullName evidence="10">Two pore domain potassium channel family protein</fullName>
    </submittedName>
</protein>
<keyword evidence="4 8" id="KW-1133">Transmembrane helix</keyword>
<reference evidence="10 11" key="1">
    <citation type="submission" date="2018-11" db="EMBL/GenBank/DDBJ databases">
        <title>Multidrug-resistant genes are associated with an 42-kb island TGI1 carrying a complex class 1 integron in a Trueperella pyogenes.</title>
        <authorList>
            <person name="Dong W."/>
        </authorList>
    </citation>
    <scope>NUCLEOTIDE SEQUENCE [LARGE SCALE GENOMIC DNA]</scope>
    <source>
        <strain evidence="10 11">TP4</strain>
    </source>
</reference>
<evidence type="ECO:0000256" key="7">
    <source>
        <dbReference type="ARBA" id="ARBA00023303"/>
    </source>
</evidence>
<dbReference type="Gene3D" id="1.10.287.70">
    <property type="match status" value="1"/>
</dbReference>
<feature type="transmembrane region" description="Helical" evidence="8">
    <location>
        <begin position="157"/>
        <end position="175"/>
    </location>
</feature>
<dbReference type="PANTHER" id="PTHR11537">
    <property type="entry name" value="VOLTAGE-GATED POTASSIUM CHANNEL"/>
    <property type="match status" value="1"/>
</dbReference>
<keyword evidence="5" id="KW-0406">Ion transport</keyword>
<feature type="transmembrane region" description="Helical" evidence="8">
    <location>
        <begin position="20"/>
        <end position="38"/>
    </location>
</feature>
<feature type="transmembrane region" description="Helical" evidence="8">
    <location>
        <begin position="119"/>
        <end position="137"/>
    </location>
</feature>
<dbReference type="Pfam" id="PF07885">
    <property type="entry name" value="Ion_trans_2"/>
    <property type="match status" value="1"/>
</dbReference>